<comment type="caution">
    <text evidence="2">The sequence shown here is derived from an EMBL/GenBank/DDBJ whole genome shotgun (WGS) entry which is preliminary data.</text>
</comment>
<evidence type="ECO:0000313" key="2">
    <source>
        <dbReference type="EMBL" id="KAK5876392.1"/>
    </source>
</evidence>
<evidence type="ECO:0000256" key="1">
    <source>
        <dbReference type="SAM" id="MobiDB-lite"/>
    </source>
</evidence>
<dbReference type="Proteomes" id="UP001335648">
    <property type="component" value="Unassembled WGS sequence"/>
</dbReference>
<protein>
    <submittedName>
        <fullName evidence="2">Uncharacterized protein</fullName>
    </submittedName>
</protein>
<dbReference type="EMBL" id="JAULUE010002067">
    <property type="protein sequence ID" value="KAK5876392.1"/>
    <property type="molecule type" value="Genomic_DNA"/>
</dbReference>
<reference evidence="2 3" key="1">
    <citation type="journal article" date="2023" name="Mol. Biol. Evol.">
        <title>Genomics of Secondarily Temperate Adaptation in the Only Non-Antarctic Icefish.</title>
        <authorList>
            <person name="Rivera-Colon A.G."/>
            <person name="Rayamajhi N."/>
            <person name="Minhas B.F."/>
            <person name="Madrigal G."/>
            <person name="Bilyk K.T."/>
            <person name="Yoon V."/>
            <person name="Hune M."/>
            <person name="Gregory S."/>
            <person name="Cheng C.H.C."/>
            <person name="Catchen J.M."/>
        </authorList>
    </citation>
    <scope>NUCLEOTIDE SEQUENCE [LARGE SCALE GENOMIC DNA]</scope>
    <source>
        <strain evidence="2">JC2023a</strain>
    </source>
</reference>
<sequence length="109" mass="12166">MWLSRRVAQGTASVRRTMAQRRKQNKCAVTERVSPAYSSCRASHCVLSPWTGLSAVWFIRLLLHRYGLGVQFELGLHQSRGRAIDYTPLTSQGLEDTSSPQTCVDTPAT</sequence>
<proteinExistence type="predicted"/>
<feature type="region of interest" description="Disordered" evidence="1">
    <location>
        <begin position="89"/>
        <end position="109"/>
    </location>
</feature>
<name>A0AAN8B1H4_9TELE</name>
<evidence type="ECO:0000313" key="3">
    <source>
        <dbReference type="Proteomes" id="UP001335648"/>
    </source>
</evidence>
<dbReference type="AlphaFoldDB" id="A0AAN8B1H4"/>
<accession>A0AAN8B1H4</accession>
<organism evidence="2 3">
    <name type="scientific">Champsocephalus esox</name>
    <name type="common">pike icefish</name>
    <dbReference type="NCBI Taxonomy" id="159716"/>
    <lineage>
        <taxon>Eukaryota</taxon>
        <taxon>Metazoa</taxon>
        <taxon>Chordata</taxon>
        <taxon>Craniata</taxon>
        <taxon>Vertebrata</taxon>
        <taxon>Euteleostomi</taxon>
        <taxon>Actinopterygii</taxon>
        <taxon>Neopterygii</taxon>
        <taxon>Teleostei</taxon>
        <taxon>Neoteleostei</taxon>
        <taxon>Acanthomorphata</taxon>
        <taxon>Eupercaria</taxon>
        <taxon>Perciformes</taxon>
        <taxon>Notothenioidei</taxon>
        <taxon>Channichthyidae</taxon>
        <taxon>Champsocephalus</taxon>
    </lineage>
</organism>
<keyword evidence="3" id="KW-1185">Reference proteome</keyword>
<gene>
    <name evidence="2" type="ORF">CesoFtcFv8_025751</name>
</gene>